<organism evidence="1">
    <name type="scientific">Euplotes aediculatus</name>
    <name type="common">Ciliate</name>
    <dbReference type="NCBI Taxonomy" id="5940"/>
    <lineage>
        <taxon>Eukaryota</taxon>
        <taxon>Sar</taxon>
        <taxon>Alveolata</taxon>
        <taxon>Ciliophora</taxon>
        <taxon>Intramacronucleata</taxon>
        <taxon>Spirotrichea</taxon>
        <taxon>Hypotrichia</taxon>
        <taxon>Euplotida</taxon>
        <taxon>Euplotidae</taxon>
        <taxon>Euplotes</taxon>
    </lineage>
</organism>
<gene>
    <name evidence="1" type="primary">em1-tg10</name>
</gene>
<dbReference type="AlphaFoldDB" id="Q1PPX4"/>
<dbReference type="EMBL" id="DQ345311">
    <property type="protein sequence ID" value="ABE28392.1"/>
    <property type="molecule type" value="Genomic_DNA"/>
</dbReference>
<sequence length="164" mass="18856">MSSICHVCYASSSMPLFCCGFQCCNRCIISWTVARLPYCGNHNFESVPCVNQNCTINWKTANLAFVLSVSDFEEINKSMTRIYFTNCIDASMCPNKNCKYVGFVSKARCSEEYICSLCETHWRDQHNRKNKVIPNYESFQEFCSFSKMLITSIACPHCEYPICK</sequence>
<proteinExistence type="predicted"/>
<evidence type="ECO:0000313" key="1">
    <source>
        <dbReference type="EMBL" id="ABE28392.1"/>
    </source>
</evidence>
<reference evidence="1" key="1">
    <citation type="submission" date="2005-12" db="EMBL/GenBank/DDBJ databases">
        <authorList>
            <person name="Liang X."/>
            <person name="Lv J."/>
            <person name="Zhang X."/>
            <person name="Qin P."/>
            <person name="Yang T."/>
        </authorList>
    </citation>
    <scope>NUCLEOTIDE SEQUENCE</scope>
</reference>
<name>Q1PPX4_EUPAE</name>
<protein>
    <submittedName>
        <fullName evidence="1">Em1-tg10</fullName>
    </submittedName>
</protein>
<accession>Q1PPX4</accession>